<dbReference type="EMBL" id="JABSNM010000001">
    <property type="protein sequence ID" value="NRT54349.1"/>
    <property type="molecule type" value="Genomic_DNA"/>
</dbReference>
<comment type="caution">
    <text evidence="1">The sequence shown here is derived from an EMBL/GenBank/DDBJ whole genome shotgun (WGS) entry which is preliminary data.</text>
</comment>
<evidence type="ECO:0000313" key="1">
    <source>
        <dbReference type="EMBL" id="NRT54349.1"/>
    </source>
</evidence>
<accession>A0ABX2FWH0</accession>
<keyword evidence="2" id="KW-1185">Reference proteome</keyword>
<dbReference type="RefSeq" id="WP_173803321.1">
    <property type="nucleotide sequence ID" value="NZ_JABSNM010000001.1"/>
</dbReference>
<organism evidence="1 2">
    <name type="scientific">Sphaerotilus uruguayifluvii</name>
    <dbReference type="NCBI Taxonomy" id="2735897"/>
    <lineage>
        <taxon>Bacteria</taxon>
        <taxon>Pseudomonadati</taxon>
        <taxon>Pseudomonadota</taxon>
        <taxon>Betaproteobacteria</taxon>
        <taxon>Burkholderiales</taxon>
        <taxon>Sphaerotilaceae</taxon>
        <taxon>Sphaerotilus</taxon>
    </lineage>
</organism>
<evidence type="ECO:0000313" key="2">
    <source>
        <dbReference type="Proteomes" id="UP001516061"/>
    </source>
</evidence>
<sequence>MLNRIFQRTERGRIVLLEDRDLPLSDMRLLMRFNGYTPLGLLLDPHDDEDRLSGAVARLHQAGLIEPIGDAHDADAPVRPAASWAERVTHLTLQAAA</sequence>
<gene>
    <name evidence="1" type="ORF">HNQ01_000056</name>
</gene>
<reference evidence="1 2" key="1">
    <citation type="submission" date="2020-05" db="EMBL/GenBank/DDBJ databases">
        <title>Genomic Encyclopedia of Type Strains, Phase IV (KMG-V): Genome sequencing to study the core and pangenomes of soil and plant-associated prokaryotes.</title>
        <authorList>
            <person name="Whitman W."/>
        </authorList>
    </citation>
    <scope>NUCLEOTIDE SEQUENCE [LARGE SCALE GENOMIC DNA]</scope>
    <source>
        <strain evidence="1 2">C29</strain>
    </source>
</reference>
<name>A0ABX2FWH0_9BURK</name>
<dbReference type="Proteomes" id="UP001516061">
    <property type="component" value="Unassembled WGS sequence"/>
</dbReference>
<protein>
    <submittedName>
        <fullName evidence="1">Uncharacterized protein</fullName>
    </submittedName>
</protein>
<proteinExistence type="predicted"/>